<name>A0A1V8M1D7_9GAMM</name>
<protein>
    <recommendedName>
        <fullName evidence="3">DUF3375 domain-containing protein</fullName>
    </recommendedName>
</protein>
<evidence type="ECO:0000313" key="1">
    <source>
        <dbReference type="EMBL" id="OQK15377.1"/>
    </source>
</evidence>
<organism evidence="1 2">
    <name type="scientific">Methyloprofundus sedimenti</name>
    <dbReference type="NCBI Taxonomy" id="1420851"/>
    <lineage>
        <taxon>Bacteria</taxon>
        <taxon>Pseudomonadati</taxon>
        <taxon>Pseudomonadota</taxon>
        <taxon>Gammaproteobacteria</taxon>
        <taxon>Methylococcales</taxon>
        <taxon>Methylococcaceae</taxon>
        <taxon>Methyloprofundus</taxon>
    </lineage>
</organism>
<dbReference type="EMBL" id="LPUF01000004">
    <property type="protein sequence ID" value="OQK15377.1"/>
    <property type="molecule type" value="Genomic_DNA"/>
</dbReference>
<evidence type="ECO:0008006" key="3">
    <source>
        <dbReference type="Google" id="ProtNLM"/>
    </source>
</evidence>
<dbReference type="Pfam" id="PF11855">
    <property type="entry name" value="DUF3375"/>
    <property type="match status" value="1"/>
</dbReference>
<gene>
    <name evidence="1" type="ORF">AU255_18070</name>
</gene>
<dbReference type="OrthoDB" id="138803at2"/>
<reference evidence="1 2" key="1">
    <citation type="submission" date="2015-12" db="EMBL/GenBank/DDBJ databases">
        <authorList>
            <person name="Shamseldin A."/>
            <person name="Moawad H."/>
            <person name="Abd El-Rahim W.M."/>
            <person name="Sadowsky M.J."/>
        </authorList>
    </citation>
    <scope>NUCLEOTIDE SEQUENCE [LARGE SCALE GENOMIC DNA]</scope>
    <source>
        <strain evidence="1 2">WF1</strain>
    </source>
</reference>
<accession>A0A1V8M1D7</accession>
<dbReference type="AlphaFoldDB" id="A0A1V8M1D7"/>
<evidence type="ECO:0000313" key="2">
    <source>
        <dbReference type="Proteomes" id="UP000191980"/>
    </source>
</evidence>
<dbReference type="RefSeq" id="WP_080524319.1">
    <property type="nucleotide sequence ID" value="NZ_LPUF01000004.1"/>
</dbReference>
<dbReference type="Proteomes" id="UP000191980">
    <property type="component" value="Unassembled WGS sequence"/>
</dbReference>
<dbReference type="STRING" id="1420851.AU255_18070"/>
<sequence length="479" mass="55573">MEHDYLLKLRQHPTWRLLCADNSALIISFFYRVFIQPNCRSLKQSELTEKLEDTLFHLRQIHRDKYPKTAKAYLTDWASGENAFLRKYYAENSDEPEFDLTPASEKSIEWLRSLEQKQFIGTESRLLTVFELLASILQTTQTDPQQRIAELEVQKAEIDAEISRLQQGEVISYDPRQVKERFYQLEETARSLLMDFRQVEENFRQLDRSTREKIATSNKHKGELLDDIFGEQDDIGDSDQGKSFQAFWGLLMSPAKQEEFNALIQKVLALEEVQSCEPDELLPKMKYHLLEAGEKVQRTSSSLVEQLRRYLDDQVWLENKRIMSIIHEIEKSAIAIKQNPPKDKDFTYLDDTKAQIELAVSRTLFRPPSRPVIATEKLSSGAAEFSSDLLYTQHYVDTDMLQARINKALQNQRQITLLEICEQHPLEKGLSELIAYMNLACQDNSHALIDGEKEVEITWVSSEGVDKSVTMPSVIFTRH</sequence>
<keyword evidence="2" id="KW-1185">Reference proteome</keyword>
<comment type="caution">
    <text evidence="1">The sequence shown here is derived from an EMBL/GenBank/DDBJ whole genome shotgun (WGS) entry which is preliminary data.</text>
</comment>
<dbReference type="InterPro" id="IPR021804">
    <property type="entry name" value="DUF3375"/>
</dbReference>
<proteinExistence type="predicted"/>